<dbReference type="InterPro" id="IPR049500">
    <property type="entry name" value="Peptidase_M50B-like"/>
</dbReference>
<keyword evidence="3" id="KW-1185">Reference proteome</keyword>
<accession>A0ABW2SJV8</accession>
<protein>
    <submittedName>
        <fullName evidence="2">M50 family metallopeptidase</fullName>
    </submittedName>
</protein>
<sequence length="246" mass="25329">MGWHEVWRSVLERLGASLVAQEVSIGAWTAAAAALAALCVATPLWAVVRPLVTVVHELGHAVVGVLCGRRFTGFVVNPDMSGHTVTAGRPRGIGLVLTTVAGYPMPAAVGAVMIAAAMGGRAPLILVTAGGLMIAALVRARSLYTALALATLLAATGAAWWRGSIELTSAAVCAAGVVLLVGAWRQLVSVVVHGGRADDPGALASLTRAPRWIWHLVMLVLIAWPTWWSASALAPAIRALADHAAG</sequence>
<feature type="transmembrane region" description="Helical" evidence="1">
    <location>
        <begin position="212"/>
        <end position="230"/>
    </location>
</feature>
<feature type="transmembrane region" description="Helical" evidence="1">
    <location>
        <begin position="93"/>
        <end position="116"/>
    </location>
</feature>
<organism evidence="2 3">
    <name type="scientific">Schaalia naturae</name>
    <dbReference type="NCBI Taxonomy" id="635203"/>
    <lineage>
        <taxon>Bacteria</taxon>
        <taxon>Bacillati</taxon>
        <taxon>Actinomycetota</taxon>
        <taxon>Actinomycetes</taxon>
        <taxon>Actinomycetales</taxon>
        <taxon>Actinomycetaceae</taxon>
        <taxon>Schaalia</taxon>
    </lineage>
</organism>
<keyword evidence="1" id="KW-0472">Membrane</keyword>
<dbReference type="RefSeq" id="WP_380972422.1">
    <property type="nucleotide sequence ID" value="NZ_JBHTEF010000001.1"/>
</dbReference>
<dbReference type="EMBL" id="JBHTEF010000001">
    <property type="protein sequence ID" value="MFC7580427.1"/>
    <property type="molecule type" value="Genomic_DNA"/>
</dbReference>
<comment type="caution">
    <text evidence="2">The sequence shown here is derived from an EMBL/GenBank/DDBJ whole genome shotgun (WGS) entry which is preliminary data.</text>
</comment>
<feature type="transmembrane region" description="Helical" evidence="1">
    <location>
        <begin position="143"/>
        <end position="161"/>
    </location>
</feature>
<feature type="transmembrane region" description="Helical" evidence="1">
    <location>
        <begin position="167"/>
        <end position="192"/>
    </location>
</feature>
<feature type="transmembrane region" description="Helical" evidence="1">
    <location>
        <begin position="122"/>
        <end position="138"/>
    </location>
</feature>
<gene>
    <name evidence="2" type="ORF">ACFQWG_04220</name>
</gene>
<reference evidence="3" key="1">
    <citation type="journal article" date="2019" name="Int. J. Syst. Evol. Microbiol.">
        <title>The Global Catalogue of Microorganisms (GCM) 10K type strain sequencing project: providing services to taxonomists for standard genome sequencing and annotation.</title>
        <authorList>
            <consortium name="The Broad Institute Genomics Platform"/>
            <consortium name="The Broad Institute Genome Sequencing Center for Infectious Disease"/>
            <person name="Wu L."/>
            <person name="Ma J."/>
        </authorList>
    </citation>
    <scope>NUCLEOTIDE SEQUENCE [LARGE SCALE GENOMIC DNA]</scope>
    <source>
        <strain evidence="3">CCUG 56698</strain>
    </source>
</reference>
<evidence type="ECO:0000313" key="2">
    <source>
        <dbReference type="EMBL" id="MFC7580427.1"/>
    </source>
</evidence>
<name>A0ABW2SJV8_9ACTO</name>
<dbReference type="Proteomes" id="UP001596527">
    <property type="component" value="Unassembled WGS sequence"/>
</dbReference>
<keyword evidence="1" id="KW-1133">Transmembrane helix</keyword>
<feature type="transmembrane region" description="Helical" evidence="1">
    <location>
        <begin position="25"/>
        <end position="48"/>
    </location>
</feature>
<keyword evidence="1" id="KW-0812">Transmembrane</keyword>
<dbReference type="Pfam" id="PF13398">
    <property type="entry name" value="Peptidase_M50B"/>
    <property type="match status" value="1"/>
</dbReference>
<evidence type="ECO:0000256" key="1">
    <source>
        <dbReference type="SAM" id="Phobius"/>
    </source>
</evidence>
<proteinExistence type="predicted"/>
<evidence type="ECO:0000313" key="3">
    <source>
        <dbReference type="Proteomes" id="UP001596527"/>
    </source>
</evidence>